<dbReference type="RefSeq" id="WP_163177021.1">
    <property type="nucleotide sequence ID" value="NZ_JAAIWM010000001.1"/>
</dbReference>
<evidence type="ECO:0000313" key="2">
    <source>
        <dbReference type="EMBL" id="NEY70427.1"/>
    </source>
</evidence>
<evidence type="ECO:0000313" key="3">
    <source>
        <dbReference type="Proteomes" id="UP000481043"/>
    </source>
</evidence>
<dbReference type="Pfam" id="PF13158">
    <property type="entry name" value="DUF3993"/>
    <property type="match status" value="1"/>
</dbReference>
<reference evidence="2 3" key="1">
    <citation type="submission" date="2020-02" db="EMBL/GenBank/DDBJ databases">
        <title>Bacillus aquiflavi sp. nov., isolated from yellow water of strong flavor Chinese baijiu in Yibin region of China.</title>
        <authorList>
            <person name="Xie J."/>
        </authorList>
    </citation>
    <scope>NUCLEOTIDE SEQUENCE [LARGE SCALE GENOMIC DNA]</scope>
    <source>
        <strain evidence="2 3">SA4</strain>
    </source>
</reference>
<gene>
    <name evidence="2" type="ORF">G4D63_01610</name>
</gene>
<dbReference type="EMBL" id="JAAIWM010000001">
    <property type="protein sequence ID" value="NEY70427.1"/>
    <property type="molecule type" value="Genomic_DNA"/>
</dbReference>
<keyword evidence="1" id="KW-0732">Signal</keyword>
<name>A0A6M0Q2B9_9BACI</name>
<sequence>MIRYRLCLVVVTVVLLFIAHHPVNASTSTLLDKQGVQQLLEDTYDAQYSLTERFHTWEDAWRKMTQYMTEQMTEQFMVEHLYEEEEGYIVYGTDFSTFIIPHFSYNADTKMVTNDRKDTIFVYEKSSGDGPVKFQSQFDIVTITYDGERWKIASISFSEELSTEIQNAKNLESANGKVTMKSDSMQTYFEAKGNHFNLGYLNSMSVLNEHTYSPFKAFVHVIPYNLIFSDFRSDEFNSTFLTLSTIFSVKGEVQ</sequence>
<evidence type="ECO:0000256" key="1">
    <source>
        <dbReference type="SAM" id="SignalP"/>
    </source>
</evidence>
<dbReference type="InterPro" id="IPR025056">
    <property type="entry name" value="DUF3993"/>
</dbReference>
<organism evidence="2 3">
    <name type="scientific">Bacillus mesophilus</name>
    <dbReference type="NCBI Taxonomy" id="1808955"/>
    <lineage>
        <taxon>Bacteria</taxon>
        <taxon>Bacillati</taxon>
        <taxon>Bacillota</taxon>
        <taxon>Bacilli</taxon>
        <taxon>Bacillales</taxon>
        <taxon>Bacillaceae</taxon>
        <taxon>Bacillus</taxon>
    </lineage>
</organism>
<keyword evidence="3" id="KW-1185">Reference proteome</keyword>
<dbReference type="Proteomes" id="UP000481043">
    <property type="component" value="Unassembled WGS sequence"/>
</dbReference>
<proteinExistence type="predicted"/>
<feature type="chain" id="PRO_5026761969" evidence="1">
    <location>
        <begin position="26"/>
        <end position="254"/>
    </location>
</feature>
<accession>A0A6M0Q2B9</accession>
<protein>
    <submittedName>
        <fullName evidence="2">DUF3993 domain-containing protein</fullName>
    </submittedName>
</protein>
<dbReference type="AlphaFoldDB" id="A0A6M0Q2B9"/>
<feature type="signal peptide" evidence="1">
    <location>
        <begin position="1"/>
        <end position="25"/>
    </location>
</feature>
<comment type="caution">
    <text evidence="2">The sequence shown here is derived from an EMBL/GenBank/DDBJ whole genome shotgun (WGS) entry which is preliminary data.</text>
</comment>